<dbReference type="Gene3D" id="3.40.710.10">
    <property type="entry name" value="DD-peptidase/beta-lactamase superfamily"/>
    <property type="match status" value="1"/>
</dbReference>
<name>A0A4R6SV49_9SPHI</name>
<gene>
    <name evidence="2" type="ORF">ATK78_2828</name>
</gene>
<dbReference type="Proteomes" id="UP000295620">
    <property type="component" value="Unassembled WGS sequence"/>
</dbReference>
<reference evidence="2 3" key="1">
    <citation type="submission" date="2019-03" db="EMBL/GenBank/DDBJ databases">
        <title>Genomic Encyclopedia of Archaeal and Bacterial Type Strains, Phase II (KMG-II): from individual species to whole genera.</title>
        <authorList>
            <person name="Goeker M."/>
        </authorList>
    </citation>
    <scope>NUCLEOTIDE SEQUENCE [LARGE SCALE GENOMIC DNA]</scope>
    <source>
        <strain evidence="2 3">DSM 19035</strain>
    </source>
</reference>
<dbReference type="PANTHER" id="PTHR43283">
    <property type="entry name" value="BETA-LACTAMASE-RELATED"/>
    <property type="match status" value="1"/>
</dbReference>
<dbReference type="EMBL" id="SNYC01000005">
    <property type="protein sequence ID" value="TDQ08319.1"/>
    <property type="molecule type" value="Genomic_DNA"/>
</dbReference>
<dbReference type="Pfam" id="PF00144">
    <property type="entry name" value="Beta-lactamase"/>
    <property type="match status" value="1"/>
</dbReference>
<protein>
    <submittedName>
        <fullName evidence="2">CubicO group peptidase (Beta-lactamase class C family)</fullName>
    </submittedName>
</protein>
<feature type="domain" description="Beta-lactamase-related" evidence="1">
    <location>
        <begin position="74"/>
        <end position="363"/>
    </location>
</feature>
<evidence type="ECO:0000313" key="3">
    <source>
        <dbReference type="Proteomes" id="UP000295620"/>
    </source>
</evidence>
<dbReference type="InterPro" id="IPR001466">
    <property type="entry name" value="Beta-lactam-related"/>
</dbReference>
<evidence type="ECO:0000259" key="1">
    <source>
        <dbReference type="Pfam" id="PF00144"/>
    </source>
</evidence>
<comment type="caution">
    <text evidence="2">The sequence shown here is derived from an EMBL/GenBank/DDBJ whole genome shotgun (WGS) entry which is preliminary data.</text>
</comment>
<dbReference type="InterPro" id="IPR012338">
    <property type="entry name" value="Beta-lactam/transpept-like"/>
</dbReference>
<dbReference type="AlphaFoldDB" id="A0A4R6SV49"/>
<sequence>MAEDFLSQTALKKFKIGRLMRNKMILLKAIIVIFLLTSGIARSQTANRSAILAAMTESILKDKDSGIHSILIKNDDTIDYARYFNGFTKDSIHDTRSSFKSVTSLLVAIAIDQGLIKSTNQKMIDFFPEYVPIKNNNNWKKSITIQHLLDMRSGFDCGEFNDGKDCETPMSETNNWVKFSLDLPMKNKPGTVFAYTSCNPMIISGIISKVSHMSVMDFAAKYLFAPLGISRYRWTVDLSGNGMTAGSFFMLPEDMVKIGQLVRDGGKWKGKQVITKKSIDHATNANQLIPDFSYARVSKSQNLIPQNAFYGGFWYRERIKTKALDEELLFTSGNGGQYIFVIKNLHLVVVFTQGNYGSWKAKKAFDLLGSYILPAFRLPQKT</sequence>
<dbReference type="SUPFAM" id="SSF56601">
    <property type="entry name" value="beta-lactamase/transpeptidase-like"/>
    <property type="match status" value="1"/>
</dbReference>
<evidence type="ECO:0000313" key="2">
    <source>
        <dbReference type="EMBL" id="TDQ08319.1"/>
    </source>
</evidence>
<organism evidence="2 3">
    <name type="scientific">Pedobacter metabolipauper</name>
    <dbReference type="NCBI Taxonomy" id="425513"/>
    <lineage>
        <taxon>Bacteria</taxon>
        <taxon>Pseudomonadati</taxon>
        <taxon>Bacteroidota</taxon>
        <taxon>Sphingobacteriia</taxon>
        <taxon>Sphingobacteriales</taxon>
        <taxon>Sphingobacteriaceae</taxon>
        <taxon>Pedobacter</taxon>
    </lineage>
</organism>
<dbReference type="PANTHER" id="PTHR43283:SF7">
    <property type="entry name" value="BETA-LACTAMASE-RELATED DOMAIN-CONTAINING PROTEIN"/>
    <property type="match status" value="1"/>
</dbReference>
<dbReference type="InterPro" id="IPR050789">
    <property type="entry name" value="Diverse_Enzym_Activities"/>
</dbReference>
<proteinExistence type="predicted"/>
<accession>A0A4R6SV49</accession>
<keyword evidence="3" id="KW-1185">Reference proteome</keyword>